<dbReference type="AlphaFoldDB" id="A0A6G0YU82"/>
<dbReference type="Proteomes" id="UP000478052">
    <property type="component" value="Unassembled WGS sequence"/>
</dbReference>
<organism evidence="1 2">
    <name type="scientific">Aphis craccivora</name>
    <name type="common">Cowpea aphid</name>
    <dbReference type="NCBI Taxonomy" id="307492"/>
    <lineage>
        <taxon>Eukaryota</taxon>
        <taxon>Metazoa</taxon>
        <taxon>Ecdysozoa</taxon>
        <taxon>Arthropoda</taxon>
        <taxon>Hexapoda</taxon>
        <taxon>Insecta</taxon>
        <taxon>Pterygota</taxon>
        <taxon>Neoptera</taxon>
        <taxon>Paraneoptera</taxon>
        <taxon>Hemiptera</taxon>
        <taxon>Sternorrhyncha</taxon>
        <taxon>Aphidomorpha</taxon>
        <taxon>Aphidoidea</taxon>
        <taxon>Aphididae</taxon>
        <taxon>Aphidini</taxon>
        <taxon>Aphis</taxon>
        <taxon>Aphis</taxon>
    </lineage>
</organism>
<evidence type="ECO:0000313" key="1">
    <source>
        <dbReference type="EMBL" id="KAF0761520.1"/>
    </source>
</evidence>
<comment type="caution">
    <text evidence="1">The sequence shown here is derived from an EMBL/GenBank/DDBJ whole genome shotgun (WGS) entry which is preliminary data.</text>
</comment>
<protein>
    <submittedName>
        <fullName evidence="1">Uncharacterized protein</fullName>
    </submittedName>
</protein>
<dbReference type="EMBL" id="VUJU01002368">
    <property type="protein sequence ID" value="KAF0761520.1"/>
    <property type="molecule type" value="Genomic_DNA"/>
</dbReference>
<gene>
    <name evidence="1" type="ORF">FWK35_00010172</name>
</gene>
<sequence>MPNSPIYYRLLLRCVFSSSSTSSRLSSSTTIHLILYYYYTPVTFYRLGRLIIVAARNFFIIGSTLKDAMLLNSERSDECIGFTMFSFSGSKVNLVGALGRSFFEIPNSFQKHREKLKKN</sequence>
<name>A0A6G0YU82_APHCR</name>
<keyword evidence="2" id="KW-1185">Reference proteome</keyword>
<reference evidence="1 2" key="1">
    <citation type="submission" date="2019-08" db="EMBL/GenBank/DDBJ databases">
        <title>Whole genome of Aphis craccivora.</title>
        <authorList>
            <person name="Voronova N.V."/>
            <person name="Shulinski R.S."/>
            <person name="Bandarenka Y.V."/>
            <person name="Zhorov D.G."/>
            <person name="Warner D."/>
        </authorList>
    </citation>
    <scope>NUCLEOTIDE SEQUENCE [LARGE SCALE GENOMIC DNA]</scope>
    <source>
        <strain evidence="1">180601</strain>
        <tissue evidence="1">Whole Body</tissue>
    </source>
</reference>
<accession>A0A6G0YU82</accession>
<proteinExistence type="predicted"/>
<evidence type="ECO:0000313" key="2">
    <source>
        <dbReference type="Proteomes" id="UP000478052"/>
    </source>
</evidence>